<dbReference type="EMBL" id="CM035442">
    <property type="protein sequence ID" value="KAH7279149.1"/>
    <property type="molecule type" value="Genomic_DNA"/>
</dbReference>
<organism evidence="3 4">
    <name type="scientific">Ceratopteris richardii</name>
    <name type="common">Triangle waterfern</name>
    <dbReference type="NCBI Taxonomy" id="49495"/>
    <lineage>
        <taxon>Eukaryota</taxon>
        <taxon>Viridiplantae</taxon>
        <taxon>Streptophyta</taxon>
        <taxon>Embryophyta</taxon>
        <taxon>Tracheophyta</taxon>
        <taxon>Polypodiopsida</taxon>
        <taxon>Polypodiidae</taxon>
        <taxon>Polypodiales</taxon>
        <taxon>Pteridineae</taxon>
        <taxon>Pteridaceae</taxon>
        <taxon>Parkerioideae</taxon>
        <taxon>Ceratopteris</taxon>
    </lineage>
</organism>
<sequence length="259" mass="28880">MICSCRPNLDRAQAMEVRSSRGAIFLTTILMMMAQWCCWGVATQEAFDPTSGFTQLAFNCEIQKPYDLQVTDRFSFEAGVYDMWVLSTDNPYIEGSRTMPRCELHVVGLDYNSGVWQFEGDFFVASNISGICIMQILADSKVTATALQVRVVDGNLLRYSGGLPTQTVATMVSNQWVHLNVIHDADSKSIQIFVNDVLAHEELTNTYKNHYFKYGAAYTSNTSSPCIEVLWKNVAIWKKSTQINSEAIVAGGTASCFPQ</sequence>
<name>A0A8T2Q613_CERRI</name>
<evidence type="ECO:0000259" key="2">
    <source>
        <dbReference type="Pfam" id="PF08787"/>
    </source>
</evidence>
<feature type="domain" description="Alginate lyase 2" evidence="2">
    <location>
        <begin position="62"/>
        <end position="236"/>
    </location>
</feature>
<protein>
    <recommendedName>
        <fullName evidence="2">Alginate lyase 2 domain-containing protein</fullName>
    </recommendedName>
</protein>
<dbReference type="Pfam" id="PF08787">
    <property type="entry name" value="Alginate_lyase2"/>
    <property type="match status" value="1"/>
</dbReference>
<evidence type="ECO:0000256" key="1">
    <source>
        <dbReference type="SAM" id="Phobius"/>
    </source>
</evidence>
<proteinExistence type="predicted"/>
<dbReference type="AlphaFoldDB" id="A0A8T2Q613"/>
<dbReference type="PANTHER" id="PTHR33681:SF4">
    <property type="entry name" value="OS12G0171100 PROTEIN"/>
    <property type="match status" value="1"/>
</dbReference>
<dbReference type="Proteomes" id="UP000825935">
    <property type="component" value="Chromosome 37"/>
</dbReference>
<dbReference type="Gene3D" id="2.60.120.200">
    <property type="match status" value="1"/>
</dbReference>
<evidence type="ECO:0000313" key="4">
    <source>
        <dbReference type="Proteomes" id="UP000825935"/>
    </source>
</evidence>
<keyword evidence="4" id="KW-1185">Reference proteome</keyword>
<dbReference type="PANTHER" id="PTHR33681">
    <property type="entry name" value="BINDING PROTEIN, PUTATIVE, EXPRESSED-RELATED"/>
    <property type="match status" value="1"/>
</dbReference>
<dbReference type="InterPro" id="IPR014895">
    <property type="entry name" value="Alginate_lyase_2"/>
</dbReference>
<dbReference type="OMA" id="DHHYFKF"/>
<comment type="caution">
    <text evidence="3">The sequence shown here is derived from an EMBL/GenBank/DDBJ whole genome shotgun (WGS) entry which is preliminary data.</text>
</comment>
<feature type="transmembrane region" description="Helical" evidence="1">
    <location>
        <begin position="21"/>
        <end position="42"/>
    </location>
</feature>
<accession>A0A8T2Q613</accession>
<dbReference type="InterPro" id="IPR013320">
    <property type="entry name" value="ConA-like_dom_sf"/>
</dbReference>
<keyword evidence="1" id="KW-1133">Transmembrane helix</keyword>
<gene>
    <name evidence="3" type="ORF">KP509_37G007300</name>
</gene>
<keyword evidence="1" id="KW-0472">Membrane</keyword>
<dbReference type="OrthoDB" id="4221926at2759"/>
<evidence type="ECO:0000313" key="3">
    <source>
        <dbReference type="EMBL" id="KAH7279149.1"/>
    </source>
</evidence>
<keyword evidence="1" id="KW-0812">Transmembrane</keyword>
<dbReference type="SUPFAM" id="SSF49899">
    <property type="entry name" value="Concanavalin A-like lectins/glucanases"/>
    <property type="match status" value="1"/>
</dbReference>
<reference evidence="3" key="1">
    <citation type="submission" date="2021-08" db="EMBL/GenBank/DDBJ databases">
        <title>WGS assembly of Ceratopteris richardii.</title>
        <authorList>
            <person name="Marchant D.B."/>
            <person name="Chen G."/>
            <person name="Jenkins J."/>
            <person name="Shu S."/>
            <person name="Leebens-Mack J."/>
            <person name="Grimwood J."/>
            <person name="Schmutz J."/>
            <person name="Soltis P."/>
            <person name="Soltis D."/>
            <person name="Chen Z.-H."/>
        </authorList>
    </citation>
    <scope>NUCLEOTIDE SEQUENCE</scope>
    <source>
        <strain evidence="3">Whitten #5841</strain>
        <tissue evidence="3">Leaf</tissue>
    </source>
</reference>